<accession>A0A8J7FLQ1</accession>
<evidence type="ECO:0000259" key="1">
    <source>
        <dbReference type="SMART" id="SM00986"/>
    </source>
</evidence>
<sequence>MNKKSFQPILPHQPSLLILGSLPGDMSIQLNQYYGHPRNRFWKIIFDIFKGEYQEDYILRKQFAENNKIAIWDVAQSAYRDGSLDTAIKDEIPNDINAFIIENPNIKKVIFNGKKAEQMYLKYFPKLENITYHSLPSTSPANANYSYNKLISVWSEVILNSKN</sequence>
<organism evidence="2 3">
    <name type="scientific">Faecalibacter rhinopitheci</name>
    <dbReference type="NCBI Taxonomy" id="2779678"/>
    <lineage>
        <taxon>Bacteria</taxon>
        <taxon>Pseudomonadati</taxon>
        <taxon>Bacteroidota</taxon>
        <taxon>Flavobacteriia</taxon>
        <taxon>Flavobacteriales</taxon>
        <taxon>Weeksellaceae</taxon>
        <taxon>Faecalibacter</taxon>
    </lineage>
</organism>
<name>A0A8J7FLQ1_9FLAO</name>
<comment type="caution">
    <text evidence="2">The sequence shown here is derived from an EMBL/GenBank/DDBJ whole genome shotgun (WGS) entry which is preliminary data.</text>
</comment>
<dbReference type="InterPro" id="IPR026353">
    <property type="entry name" value="Hypoxan-DNA_Glyclase"/>
</dbReference>
<dbReference type="GO" id="GO:0033958">
    <property type="term" value="F:DNA-deoxyinosine glycosylase activity"/>
    <property type="evidence" value="ECO:0007669"/>
    <property type="project" value="UniProtKB-EC"/>
</dbReference>
<dbReference type="EMBL" id="JADGIK010000002">
    <property type="protein sequence ID" value="MBF0596662.1"/>
    <property type="molecule type" value="Genomic_DNA"/>
</dbReference>
<dbReference type="AlphaFoldDB" id="A0A8J7FLQ1"/>
<gene>
    <name evidence="2" type="ORF">IM532_04250</name>
</gene>
<dbReference type="InterPro" id="IPR005122">
    <property type="entry name" value="Uracil-DNA_glycosylase-like"/>
</dbReference>
<reference evidence="2" key="1">
    <citation type="submission" date="2020-10" db="EMBL/GenBank/DDBJ databases">
        <authorList>
            <person name="Lu T."/>
            <person name="Wang Q."/>
            <person name="Han X."/>
        </authorList>
    </citation>
    <scope>NUCLEOTIDE SEQUENCE</scope>
    <source>
        <strain evidence="2">WQ 117</strain>
    </source>
</reference>
<feature type="domain" description="Uracil-DNA glycosylase-like" evidence="1">
    <location>
        <begin position="7"/>
        <end position="158"/>
    </location>
</feature>
<dbReference type="NCBIfam" id="TIGR04274">
    <property type="entry name" value="hypoxanDNAglyco"/>
    <property type="match status" value="1"/>
</dbReference>
<protein>
    <submittedName>
        <fullName evidence="2">DNA-deoxyinosine glycosylase</fullName>
        <ecNumber evidence="2">3.2.2.15</ecNumber>
    </submittedName>
</protein>
<dbReference type="EC" id="3.2.2.15" evidence="2"/>
<keyword evidence="2" id="KW-0378">Hydrolase</keyword>
<dbReference type="SMART" id="SM00987">
    <property type="entry name" value="UreE_C"/>
    <property type="match status" value="1"/>
</dbReference>
<dbReference type="Pfam" id="PF03167">
    <property type="entry name" value="UDG"/>
    <property type="match status" value="1"/>
</dbReference>
<dbReference type="SUPFAM" id="SSF52141">
    <property type="entry name" value="Uracil-DNA glycosylase-like"/>
    <property type="match status" value="1"/>
</dbReference>
<keyword evidence="2" id="KW-0326">Glycosidase</keyword>
<dbReference type="CDD" id="cd10032">
    <property type="entry name" value="UDG-F6_HDG"/>
    <property type="match status" value="1"/>
</dbReference>
<dbReference type="Gene3D" id="3.40.470.10">
    <property type="entry name" value="Uracil-DNA glycosylase-like domain"/>
    <property type="match status" value="1"/>
</dbReference>
<evidence type="ECO:0000313" key="3">
    <source>
        <dbReference type="Proteomes" id="UP000608754"/>
    </source>
</evidence>
<dbReference type="InterPro" id="IPR036895">
    <property type="entry name" value="Uracil-DNA_glycosylase-like_sf"/>
</dbReference>
<evidence type="ECO:0000313" key="2">
    <source>
        <dbReference type="EMBL" id="MBF0596662.1"/>
    </source>
</evidence>
<proteinExistence type="predicted"/>
<dbReference type="SMART" id="SM00986">
    <property type="entry name" value="UDG"/>
    <property type="match status" value="1"/>
</dbReference>
<keyword evidence="3" id="KW-1185">Reference proteome</keyword>
<dbReference type="Proteomes" id="UP000608754">
    <property type="component" value="Unassembled WGS sequence"/>
</dbReference>